<reference evidence="1 2" key="1">
    <citation type="journal article" date="2019" name="Int. J. Syst. Evol. Microbiol.">
        <title>The Global Catalogue of Microorganisms (GCM) 10K type strain sequencing project: providing services to taxonomists for standard genome sequencing and annotation.</title>
        <authorList>
            <consortium name="The Broad Institute Genomics Platform"/>
            <consortium name="The Broad Institute Genome Sequencing Center for Infectious Disease"/>
            <person name="Wu L."/>
            <person name="Ma J."/>
        </authorList>
    </citation>
    <scope>NUCLEOTIDE SEQUENCE [LARGE SCALE GENOMIC DNA]</scope>
    <source>
        <strain evidence="1 2">JCM 8542</strain>
    </source>
</reference>
<name>A0ABN0T805_9FIRM</name>
<keyword evidence="2" id="KW-1185">Reference proteome</keyword>
<evidence type="ECO:0000313" key="2">
    <source>
        <dbReference type="Proteomes" id="UP001500399"/>
    </source>
</evidence>
<dbReference type="EMBL" id="BAAACR010000012">
    <property type="protein sequence ID" value="GAA0214877.1"/>
    <property type="molecule type" value="Genomic_DNA"/>
</dbReference>
<accession>A0ABN0T805</accession>
<protein>
    <submittedName>
        <fullName evidence="1">Uncharacterized protein</fullName>
    </submittedName>
</protein>
<proteinExistence type="predicted"/>
<organism evidence="1 2">
    <name type="scientific">Selenomonas dianae</name>
    <dbReference type="NCBI Taxonomy" id="135079"/>
    <lineage>
        <taxon>Bacteria</taxon>
        <taxon>Bacillati</taxon>
        <taxon>Bacillota</taxon>
        <taxon>Negativicutes</taxon>
        <taxon>Selenomonadales</taxon>
        <taxon>Selenomonadaceae</taxon>
        <taxon>Selenomonas</taxon>
    </lineage>
</organism>
<dbReference type="RefSeq" id="WP_304987261.1">
    <property type="nucleotide sequence ID" value="NZ_BAAACR010000012.1"/>
</dbReference>
<comment type="caution">
    <text evidence="1">The sequence shown here is derived from an EMBL/GenBank/DDBJ whole genome shotgun (WGS) entry which is preliminary data.</text>
</comment>
<gene>
    <name evidence="1" type="ORF">GCM10008919_17720</name>
</gene>
<sequence length="190" mass="22063">MKIVKQVTLDCAVVDDAHWFKLGYSADLHTHLMVVSVAWVAGYERYYRMGEDDRALYASDRASFYRKYANEIGQSGNTCYTERLIGAQALRDYDGRRNSFQRAYPAKYGNPFQHYAYIGGILFARILWERSTYYVPPMQVVDAGDGTWHFPLRERCRLLCDDVGEPLCYYYIEEEQNHAGRSETDTERSG</sequence>
<evidence type="ECO:0000313" key="1">
    <source>
        <dbReference type="EMBL" id="GAA0214877.1"/>
    </source>
</evidence>
<dbReference type="Proteomes" id="UP001500399">
    <property type="component" value="Unassembled WGS sequence"/>
</dbReference>